<feature type="domain" description="Polycystin" evidence="9">
    <location>
        <begin position="383"/>
        <end position="562"/>
    </location>
</feature>
<comment type="similarity">
    <text evidence="2">Belongs to the polycystin family.</text>
</comment>
<accession>A0AAD1XXN7</accession>
<evidence type="ECO:0000256" key="6">
    <source>
        <dbReference type="SAM" id="Coils"/>
    </source>
</evidence>
<evidence type="ECO:0000256" key="4">
    <source>
        <dbReference type="ARBA" id="ARBA00022989"/>
    </source>
</evidence>
<dbReference type="GO" id="GO:0005262">
    <property type="term" value="F:calcium channel activity"/>
    <property type="evidence" value="ECO:0007669"/>
    <property type="project" value="TreeGrafter"/>
</dbReference>
<keyword evidence="6" id="KW-0175">Coiled coil</keyword>
<feature type="coiled-coil region" evidence="6">
    <location>
        <begin position="4"/>
        <end position="59"/>
    </location>
</feature>
<organism evidence="10 11">
    <name type="scientific">Euplotes crassus</name>
    <dbReference type="NCBI Taxonomy" id="5936"/>
    <lineage>
        <taxon>Eukaryota</taxon>
        <taxon>Sar</taxon>
        <taxon>Alveolata</taxon>
        <taxon>Ciliophora</taxon>
        <taxon>Intramacronucleata</taxon>
        <taxon>Spirotrichea</taxon>
        <taxon>Hypotrichia</taxon>
        <taxon>Euplotida</taxon>
        <taxon>Euplotidae</taxon>
        <taxon>Moneuplotes</taxon>
    </lineage>
</organism>
<evidence type="ECO:0000256" key="7">
    <source>
        <dbReference type="SAM" id="MobiDB-lite"/>
    </source>
</evidence>
<dbReference type="PANTHER" id="PTHR10877:SF197">
    <property type="entry name" value="POLYCYSTIC KIDNEY DISEASE PROTEIN 1-LIKE 2"/>
    <property type="match status" value="1"/>
</dbReference>
<dbReference type="Proteomes" id="UP001295684">
    <property type="component" value="Unassembled WGS sequence"/>
</dbReference>
<feature type="region of interest" description="Disordered" evidence="7">
    <location>
        <begin position="61"/>
        <end position="95"/>
    </location>
</feature>
<feature type="transmembrane region" description="Helical" evidence="8">
    <location>
        <begin position="342"/>
        <end position="361"/>
    </location>
</feature>
<reference evidence="10" key="1">
    <citation type="submission" date="2023-07" db="EMBL/GenBank/DDBJ databases">
        <authorList>
            <consortium name="AG Swart"/>
            <person name="Singh M."/>
            <person name="Singh A."/>
            <person name="Seah K."/>
            <person name="Emmerich C."/>
        </authorList>
    </citation>
    <scope>NUCLEOTIDE SEQUENCE</scope>
    <source>
        <strain evidence="10">DP1</strain>
    </source>
</reference>
<dbReference type="InterPro" id="IPR051223">
    <property type="entry name" value="Polycystin"/>
</dbReference>
<keyword evidence="5 8" id="KW-0472">Membrane</keyword>
<evidence type="ECO:0000256" key="1">
    <source>
        <dbReference type="ARBA" id="ARBA00004141"/>
    </source>
</evidence>
<feature type="compositionally biased region" description="Acidic residues" evidence="7">
    <location>
        <begin position="62"/>
        <end position="77"/>
    </location>
</feature>
<feature type="transmembrane region" description="Helical" evidence="8">
    <location>
        <begin position="595"/>
        <end position="615"/>
    </location>
</feature>
<evidence type="ECO:0000256" key="3">
    <source>
        <dbReference type="ARBA" id="ARBA00022692"/>
    </source>
</evidence>
<comment type="subcellular location">
    <subcellularLocation>
        <location evidence="1">Membrane</location>
        <topology evidence="1">Multi-pass membrane protein</topology>
    </subcellularLocation>
</comment>
<dbReference type="InterPro" id="IPR046791">
    <property type="entry name" value="Polycystin_dom"/>
</dbReference>
<dbReference type="PANTHER" id="PTHR10877">
    <property type="entry name" value="POLYCYSTIN FAMILY MEMBER"/>
    <property type="match status" value="1"/>
</dbReference>
<evidence type="ECO:0000256" key="8">
    <source>
        <dbReference type="SAM" id="Phobius"/>
    </source>
</evidence>
<evidence type="ECO:0000313" key="10">
    <source>
        <dbReference type="EMBL" id="CAI2381281.1"/>
    </source>
</evidence>
<dbReference type="AlphaFoldDB" id="A0AAD1XXN7"/>
<keyword evidence="4 8" id="KW-1133">Transmembrane helix</keyword>
<evidence type="ECO:0000259" key="9">
    <source>
        <dbReference type="Pfam" id="PF20519"/>
    </source>
</evidence>
<sequence length="636" mass="74689">MQSESKFEKLIKAKKERINQQENEIITRIRDNVAKAEEYTRLNNKIKTLQDEIKYHNHEAYNDEESMDGEESSEEESVSSSGLRKQTNIETEPKEIMTNKKITDLDIDKWFGKDIKCKLEDILSKRIHVFSKERVKLININNDQKELVRPYVNCVTVKLYKDKTFSEKSLMSQNFLIKKSKFEMYQQDFRINSDTTFDQLKQGACEFWGEHDPSQLTFYDDKLNIILVDKIEGVSSIFGASIQEMSVNCFFETFMATKAVLVLMKPVLHQHILIREQMTSIQIRKEANALAYYNLNNFQENEQDEEAYLINKLEETKGDLFQMLGRKRRGLRGTTGIGSRSFITLCVYLILLLFTALILFLREDTNKSYYISRMAYLTFDDEFNAVTNDEQLYSFIRNKIGEDLLEQEISGTVTLPQLRVLSYMVGPIRVMQMRSNSKKCKKVVRDDINSCYYDSYDDHTKETEDICTGYSWCKFTSEKKSGINRQIWGKYRTYSGDGYIFDFDPDQNYTVWKEQIDLMINQGSISGNQKYLDRPTLAILISFNFYNPSNDEWIACEILFEYVSSLLSPSYIISRNFDANIIESSSEKGLWTTEFFRLFLSFYVSVCCIFIRNQFWKLNSFKKFAHLKDLFKIVIL</sequence>
<dbReference type="GO" id="GO:0050982">
    <property type="term" value="P:detection of mechanical stimulus"/>
    <property type="evidence" value="ECO:0007669"/>
    <property type="project" value="TreeGrafter"/>
</dbReference>
<proteinExistence type="inferred from homology"/>
<name>A0AAD1XXN7_EUPCR</name>
<dbReference type="Pfam" id="PF20519">
    <property type="entry name" value="Polycystin_dom"/>
    <property type="match status" value="1"/>
</dbReference>
<gene>
    <name evidence="10" type="ORF">ECRASSUSDP1_LOCUS22733</name>
</gene>
<keyword evidence="11" id="KW-1185">Reference proteome</keyword>
<keyword evidence="3 8" id="KW-0812">Transmembrane</keyword>
<comment type="caution">
    <text evidence="10">The sequence shown here is derived from an EMBL/GenBank/DDBJ whole genome shotgun (WGS) entry which is preliminary data.</text>
</comment>
<evidence type="ECO:0000256" key="5">
    <source>
        <dbReference type="ARBA" id="ARBA00023136"/>
    </source>
</evidence>
<dbReference type="EMBL" id="CAMPGE010023329">
    <property type="protein sequence ID" value="CAI2381281.1"/>
    <property type="molecule type" value="Genomic_DNA"/>
</dbReference>
<protein>
    <recommendedName>
        <fullName evidence="9">Polycystin domain-containing protein</fullName>
    </recommendedName>
</protein>
<evidence type="ECO:0000256" key="2">
    <source>
        <dbReference type="ARBA" id="ARBA00007200"/>
    </source>
</evidence>
<evidence type="ECO:0000313" key="11">
    <source>
        <dbReference type="Proteomes" id="UP001295684"/>
    </source>
</evidence>
<dbReference type="GO" id="GO:0016020">
    <property type="term" value="C:membrane"/>
    <property type="evidence" value="ECO:0007669"/>
    <property type="project" value="UniProtKB-SubCell"/>
</dbReference>